<organism evidence="1">
    <name type="scientific">Cacopsylla melanoneura</name>
    <dbReference type="NCBI Taxonomy" id="428564"/>
    <lineage>
        <taxon>Eukaryota</taxon>
        <taxon>Metazoa</taxon>
        <taxon>Ecdysozoa</taxon>
        <taxon>Arthropoda</taxon>
        <taxon>Hexapoda</taxon>
        <taxon>Insecta</taxon>
        <taxon>Pterygota</taxon>
        <taxon>Neoptera</taxon>
        <taxon>Paraneoptera</taxon>
        <taxon>Hemiptera</taxon>
        <taxon>Sternorrhyncha</taxon>
        <taxon>Psylloidea</taxon>
        <taxon>Psyllidae</taxon>
        <taxon>Psyllinae</taxon>
        <taxon>Cacopsylla</taxon>
    </lineage>
</organism>
<dbReference type="AlphaFoldDB" id="A0A8D8YDH1"/>
<protein>
    <submittedName>
        <fullName evidence="1">Uncharacterized protein</fullName>
    </submittedName>
</protein>
<sequence length="162" mass="19319">MLSISKILTSKFELRFQLVFRLLFEHKLKNVFELENGAKTWFQNLYEPTEGFIYTEIKSGVSKYMTLFIFIHIEELCNVKIIILGPYSYKLRTLRFFTVLTHPDHLARIHLKLFKNLCKKSCCHCNWAFMGRRLFLCGKDYVKRCIIRVCSCVQFSVHSQYL</sequence>
<reference evidence="1" key="1">
    <citation type="submission" date="2021-05" db="EMBL/GenBank/DDBJ databases">
        <authorList>
            <person name="Alioto T."/>
            <person name="Alioto T."/>
            <person name="Gomez Garrido J."/>
        </authorList>
    </citation>
    <scope>NUCLEOTIDE SEQUENCE</scope>
</reference>
<proteinExistence type="predicted"/>
<evidence type="ECO:0000313" key="1">
    <source>
        <dbReference type="EMBL" id="CAG6726648.1"/>
    </source>
</evidence>
<name>A0A8D8YDH1_9HEMI</name>
<dbReference type="EMBL" id="HBUF01372053">
    <property type="protein sequence ID" value="CAG6726648.1"/>
    <property type="molecule type" value="Transcribed_RNA"/>
</dbReference>
<accession>A0A8D8YDH1</accession>